<feature type="region of interest" description="Disordered" evidence="2">
    <location>
        <begin position="107"/>
        <end position="126"/>
    </location>
</feature>
<name>A0A6G1GQ95_9PEZI</name>
<dbReference type="PANTHER" id="PTHR47942:SF63">
    <property type="entry name" value="PENTATRICOPEPTIDE REPEAT-CONTAINING PROTEIN"/>
    <property type="match status" value="1"/>
</dbReference>
<dbReference type="InterPro" id="IPR051222">
    <property type="entry name" value="PPR/CCM1_RNA-binding"/>
</dbReference>
<evidence type="ECO:0000256" key="1">
    <source>
        <dbReference type="ARBA" id="ARBA00022737"/>
    </source>
</evidence>
<keyword evidence="1" id="KW-0677">Repeat</keyword>
<feature type="region of interest" description="Disordered" evidence="2">
    <location>
        <begin position="133"/>
        <end position="169"/>
    </location>
</feature>
<sequence>MQTLWSRVALNTRCNCRCPSCLHATRTGGHALGRRGATAARAGGRFLSRPVQSATFAYSAIFATAAVFDAKRKKRRSELWDLAIEKAKEGDILGAQETLREAGLIEQTSGGQLPEDRPQNQEPTLEHSSLQIAEEGNQPSPHQALDQKAEMESSESQSNIRSTESWNQDLSQSIREYLTEVPEAQTDSDPSSDSPLADDPLSDDALSDDLQKSPWETLHSNDEILVSDWRKVYFSKPEMPATLDQLPPSPVRLNRNFVPPESLWAASHLREAAMENRHTPKKMRVLELAVPKLVIQMMLSVKETSLKAAATKTVTEVFEFPELLRPLAFASKASLCASLNALNLEIRQIRYGDTSKPPRSTGLESLVPIPIPTYEQDYHGLFRDITRNQNKLIISMLGDFRQGRTSKVSQKHIVRLAGISNVLLTSTAPPNLETVNILLDHLGWARSTTAGAELLDHVIEFLFETRIRPNEFTCAAILDHYVAVSDRHRFSRFIALMRGYAVGGLTLARPTLDVRAINGDFLVRKAGQSHKIVQQVQPTPLVYNSLLRGLLKFAGLQRTVELSHEFRQEGWTYDYHSFTFLLRQCIDEQNWELGRACWTQMSKSIRSWHPQVLWQRTVWADLMCLCQACSRPKELRDYLREAVLHGFDEYELSCEFNRREKHHAKRLSSGPTMSLEEIQKRRDKAFDLFEKEMIGYMRRKRYVPMRTADGELAPSGLDEWRDDAERARVYGALYKNPRKAEEQKLRKLEEQNLRKPEKMAGGVGHMALKGRH</sequence>
<dbReference type="OrthoDB" id="185373at2759"/>
<feature type="compositionally biased region" description="Polar residues" evidence="2">
    <location>
        <begin position="154"/>
        <end position="169"/>
    </location>
</feature>
<evidence type="ECO:0000256" key="2">
    <source>
        <dbReference type="SAM" id="MobiDB-lite"/>
    </source>
</evidence>
<dbReference type="AlphaFoldDB" id="A0A6G1GQ95"/>
<protein>
    <submittedName>
        <fullName evidence="3">Uncharacterized protein</fullName>
    </submittedName>
</protein>
<organism evidence="3 4">
    <name type="scientific">Aulographum hederae CBS 113979</name>
    <dbReference type="NCBI Taxonomy" id="1176131"/>
    <lineage>
        <taxon>Eukaryota</taxon>
        <taxon>Fungi</taxon>
        <taxon>Dikarya</taxon>
        <taxon>Ascomycota</taxon>
        <taxon>Pezizomycotina</taxon>
        <taxon>Dothideomycetes</taxon>
        <taxon>Pleosporomycetidae</taxon>
        <taxon>Aulographales</taxon>
        <taxon>Aulographaceae</taxon>
    </lineage>
</organism>
<keyword evidence="4" id="KW-1185">Reference proteome</keyword>
<gene>
    <name evidence="3" type="ORF">K402DRAFT_397061</name>
</gene>
<dbReference type="InterPro" id="IPR011990">
    <property type="entry name" value="TPR-like_helical_dom_sf"/>
</dbReference>
<accession>A0A6G1GQ95</accession>
<dbReference type="PANTHER" id="PTHR47942">
    <property type="entry name" value="TETRATRICOPEPTIDE REPEAT (TPR)-LIKE SUPERFAMILY PROTEIN-RELATED"/>
    <property type="match status" value="1"/>
</dbReference>
<reference evidence="3" key="1">
    <citation type="journal article" date="2020" name="Stud. Mycol.">
        <title>101 Dothideomycetes genomes: a test case for predicting lifestyles and emergence of pathogens.</title>
        <authorList>
            <person name="Haridas S."/>
            <person name="Albert R."/>
            <person name="Binder M."/>
            <person name="Bloem J."/>
            <person name="Labutti K."/>
            <person name="Salamov A."/>
            <person name="Andreopoulos B."/>
            <person name="Baker S."/>
            <person name="Barry K."/>
            <person name="Bills G."/>
            <person name="Bluhm B."/>
            <person name="Cannon C."/>
            <person name="Castanera R."/>
            <person name="Culley D."/>
            <person name="Daum C."/>
            <person name="Ezra D."/>
            <person name="Gonzalez J."/>
            <person name="Henrissat B."/>
            <person name="Kuo A."/>
            <person name="Liang C."/>
            <person name="Lipzen A."/>
            <person name="Lutzoni F."/>
            <person name="Magnuson J."/>
            <person name="Mondo S."/>
            <person name="Nolan M."/>
            <person name="Ohm R."/>
            <person name="Pangilinan J."/>
            <person name="Park H.-J."/>
            <person name="Ramirez L."/>
            <person name="Alfaro M."/>
            <person name="Sun H."/>
            <person name="Tritt A."/>
            <person name="Yoshinaga Y."/>
            <person name="Zwiers L.-H."/>
            <person name="Turgeon B."/>
            <person name="Goodwin S."/>
            <person name="Spatafora J."/>
            <person name="Crous P."/>
            <person name="Grigoriev I."/>
        </authorList>
    </citation>
    <scope>NUCLEOTIDE SEQUENCE</scope>
    <source>
        <strain evidence="3">CBS 113979</strain>
    </source>
</reference>
<dbReference type="EMBL" id="ML977179">
    <property type="protein sequence ID" value="KAF1982908.1"/>
    <property type="molecule type" value="Genomic_DNA"/>
</dbReference>
<dbReference type="Proteomes" id="UP000800041">
    <property type="component" value="Unassembled WGS sequence"/>
</dbReference>
<proteinExistence type="predicted"/>
<dbReference type="Gene3D" id="1.25.40.10">
    <property type="entry name" value="Tetratricopeptide repeat domain"/>
    <property type="match status" value="1"/>
</dbReference>
<evidence type="ECO:0000313" key="3">
    <source>
        <dbReference type="EMBL" id="KAF1982908.1"/>
    </source>
</evidence>
<feature type="compositionally biased region" description="Low complexity" evidence="2">
    <location>
        <begin position="187"/>
        <end position="199"/>
    </location>
</feature>
<feature type="region of interest" description="Disordered" evidence="2">
    <location>
        <begin position="182"/>
        <end position="214"/>
    </location>
</feature>
<evidence type="ECO:0000313" key="4">
    <source>
        <dbReference type="Proteomes" id="UP000800041"/>
    </source>
</evidence>